<dbReference type="PANTHER" id="PTHR10871:SF1">
    <property type="entry name" value="SMALL RIBOSOMAL SUBUNIT PROTEIN US13M"/>
    <property type="match status" value="1"/>
</dbReference>
<name>A0A2H0W124_9BACT</name>
<dbReference type="Gene3D" id="1.10.8.50">
    <property type="match status" value="1"/>
</dbReference>
<dbReference type="EMBL" id="PEZZ01000024">
    <property type="protein sequence ID" value="PIS05048.1"/>
    <property type="molecule type" value="Genomic_DNA"/>
</dbReference>
<dbReference type="NCBIfam" id="TIGR03631">
    <property type="entry name" value="uS13_bact"/>
    <property type="match status" value="1"/>
</dbReference>
<evidence type="ECO:0000256" key="6">
    <source>
        <dbReference type="ARBA" id="ARBA00035166"/>
    </source>
</evidence>
<dbReference type="GO" id="GO:0019843">
    <property type="term" value="F:rRNA binding"/>
    <property type="evidence" value="ECO:0007669"/>
    <property type="project" value="UniProtKB-UniRule"/>
</dbReference>
<proteinExistence type="inferred from homology"/>
<evidence type="ECO:0000256" key="7">
    <source>
        <dbReference type="HAMAP-Rule" id="MF_01315"/>
    </source>
</evidence>
<feature type="region of interest" description="Disordered" evidence="9">
    <location>
        <begin position="88"/>
        <end position="129"/>
    </location>
</feature>
<dbReference type="PIRSF" id="PIRSF002134">
    <property type="entry name" value="Ribosomal_S13"/>
    <property type="match status" value="1"/>
</dbReference>
<dbReference type="HAMAP" id="MF_01315">
    <property type="entry name" value="Ribosomal_uS13"/>
    <property type="match status" value="1"/>
</dbReference>
<evidence type="ECO:0000256" key="5">
    <source>
        <dbReference type="ARBA" id="ARBA00023274"/>
    </source>
</evidence>
<dbReference type="InterPro" id="IPR027437">
    <property type="entry name" value="Rbsml_uS13_C"/>
</dbReference>
<keyword evidence="2 7" id="KW-0699">rRNA-binding</keyword>
<dbReference type="InterPro" id="IPR010979">
    <property type="entry name" value="Ribosomal_uS13-like_H2TH"/>
</dbReference>
<dbReference type="PROSITE" id="PS50159">
    <property type="entry name" value="RIBOSOMAL_S13_2"/>
    <property type="match status" value="1"/>
</dbReference>
<dbReference type="GO" id="GO:0003735">
    <property type="term" value="F:structural constituent of ribosome"/>
    <property type="evidence" value="ECO:0007669"/>
    <property type="project" value="InterPro"/>
</dbReference>
<dbReference type="Proteomes" id="UP000230935">
    <property type="component" value="Unassembled WGS sequence"/>
</dbReference>
<dbReference type="SUPFAM" id="SSF46946">
    <property type="entry name" value="S13-like H2TH domain"/>
    <property type="match status" value="1"/>
</dbReference>
<accession>A0A2H0W124</accession>
<evidence type="ECO:0000256" key="9">
    <source>
        <dbReference type="SAM" id="MobiDB-lite"/>
    </source>
</evidence>
<dbReference type="Pfam" id="PF00416">
    <property type="entry name" value="Ribosomal_S13"/>
    <property type="match status" value="1"/>
</dbReference>
<dbReference type="AlphaFoldDB" id="A0A2H0W124"/>
<evidence type="ECO:0000313" key="11">
    <source>
        <dbReference type="Proteomes" id="UP000230935"/>
    </source>
</evidence>
<dbReference type="GO" id="GO:0015935">
    <property type="term" value="C:small ribosomal subunit"/>
    <property type="evidence" value="ECO:0007669"/>
    <property type="project" value="TreeGrafter"/>
</dbReference>
<keyword evidence="4 7" id="KW-0689">Ribosomal protein</keyword>
<dbReference type="InterPro" id="IPR001892">
    <property type="entry name" value="Ribosomal_uS13"/>
</dbReference>
<gene>
    <name evidence="7" type="primary">rpsM</name>
    <name evidence="10" type="ORF">COT81_03255</name>
</gene>
<comment type="similarity">
    <text evidence="1 7 8">Belongs to the universal ribosomal protein uS13 family.</text>
</comment>
<evidence type="ECO:0000256" key="8">
    <source>
        <dbReference type="RuleBase" id="RU003830"/>
    </source>
</evidence>
<dbReference type="GO" id="GO:0006412">
    <property type="term" value="P:translation"/>
    <property type="evidence" value="ECO:0007669"/>
    <property type="project" value="UniProtKB-UniRule"/>
</dbReference>
<keyword evidence="5 7" id="KW-0687">Ribonucleoprotein</keyword>
<dbReference type="InterPro" id="IPR019980">
    <property type="entry name" value="Ribosomal_uS13_bac-type"/>
</dbReference>
<dbReference type="GO" id="GO:0005829">
    <property type="term" value="C:cytosol"/>
    <property type="evidence" value="ECO:0007669"/>
    <property type="project" value="TreeGrafter"/>
</dbReference>
<reference evidence="11" key="1">
    <citation type="submission" date="2017-09" db="EMBL/GenBank/DDBJ databases">
        <title>Depth-based differentiation of microbial function through sediment-hosted aquifers and enrichment of novel symbionts in the deep terrestrial subsurface.</title>
        <authorList>
            <person name="Probst A.J."/>
            <person name="Ladd B."/>
            <person name="Jarett J.K."/>
            <person name="Geller-Mcgrath D.E."/>
            <person name="Sieber C.M.K."/>
            <person name="Emerson J.B."/>
            <person name="Anantharaman K."/>
            <person name="Thomas B.C."/>
            <person name="Malmstrom R."/>
            <person name="Stieglmeier M."/>
            <person name="Klingl A."/>
            <person name="Woyke T."/>
            <person name="Ryan C.M."/>
            <person name="Banfield J.F."/>
        </authorList>
    </citation>
    <scope>NUCLEOTIDE SEQUENCE [LARGE SCALE GENOMIC DNA]</scope>
</reference>
<dbReference type="PANTHER" id="PTHR10871">
    <property type="entry name" value="30S RIBOSOMAL PROTEIN S13/40S RIBOSOMAL PROTEIN S18"/>
    <property type="match status" value="1"/>
</dbReference>
<organism evidence="10 11">
    <name type="scientific">Candidatus Buchananbacteria bacterium CG10_big_fil_rev_8_21_14_0_10_42_9</name>
    <dbReference type="NCBI Taxonomy" id="1974526"/>
    <lineage>
        <taxon>Bacteria</taxon>
        <taxon>Candidatus Buchananiibacteriota</taxon>
    </lineage>
</organism>
<evidence type="ECO:0000256" key="3">
    <source>
        <dbReference type="ARBA" id="ARBA00022884"/>
    </source>
</evidence>
<comment type="caution">
    <text evidence="10">The sequence shown here is derived from an EMBL/GenBank/DDBJ whole genome shotgun (WGS) entry which is preliminary data.</text>
</comment>
<sequence length="129" mass="14580">MAVRIAGITLPNKRIQVALTYIYGIGQTTSAKILKQINVDPNKRANDLNESEIKKVRDVVEKEYKVEGDLKREVLTNIKRLKEINTYRGSRHAKHLPARGQRTKTNNRTVRGNVRKTMGSGRAPSAQKT</sequence>
<evidence type="ECO:0000256" key="2">
    <source>
        <dbReference type="ARBA" id="ARBA00022730"/>
    </source>
</evidence>
<evidence type="ECO:0000256" key="1">
    <source>
        <dbReference type="ARBA" id="ARBA00008080"/>
    </source>
</evidence>
<keyword evidence="7" id="KW-0820">tRNA-binding</keyword>
<evidence type="ECO:0000256" key="4">
    <source>
        <dbReference type="ARBA" id="ARBA00022980"/>
    </source>
</evidence>
<evidence type="ECO:0000313" key="10">
    <source>
        <dbReference type="EMBL" id="PIS05048.1"/>
    </source>
</evidence>
<protein>
    <recommendedName>
        <fullName evidence="6 7">Small ribosomal subunit protein uS13</fullName>
    </recommendedName>
</protein>
<dbReference type="FunFam" id="1.10.8.50:FF:000001">
    <property type="entry name" value="30S ribosomal protein S13"/>
    <property type="match status" value="1"/>
</dbReference>
<dbReference type="GO" id="GO:0000049">
    <property type="term" value="F:tRNA binding"/>
    <property type="evidence" value="ECO:0007669"/>
    <property type="project" value="UniProtKB-UniRule"/>
</dbReference>
<dbReference type="Gene3D" id="4.10.910.10">
    <property type="entry name" value="30s ribosomal protein s13, domain 2"/>
    <property type="match status" value="1"/>
</dbReference>
<comment type="function">
    <text evidence="7">Located at the top of the head of the 30S subunit, it contacts several helices of the 16S rRNA. In the 70S ribosome it contacts the 23S rRNA (bridge B1a) and protein L5 of the 50S subunit (bridge B1b), connecting the 2 subunits; these bridges are implicated in subunit movement. Contacts the tRNAs in the A and P-sites.</text>
</comment>
<keyword evidence="3 7" id="KW-0694">RNA-binding</keyword>
<comment type="subunit">
    <text evidence="7">Part of the 30S ribosomal subunit. Forms a loose heterodimer with protein S19. Forms two bridges to the 50S subunit in the 70S ribosome.</text>
</comment>